<comment type="caution">
    <text evidence="1">The sequence shown here is derived from an EMBL/GenBank/DDBJ whole genome shotgun (WGS) entry which is preliminary data.</text>
</comment>
<dbReference type="RefSeq" id="WP_061949581.1">
    <property type="nucleotide sequence ID" value="NZ_LTAO01000034.1"/>
</dbReference>
<gene>
    <name evidence="1" type="ORF">AZF04_09645</name>
</gene>
<evidence type="ECO:0000313" key="2">
    <source>
        <dbReference type="Proteomes" id="UP000075806"/>
    </source>
</evidence>
<reference evidence="1" key="1">
    <citation type="submission" date="2016-02" db="EMBL/GenBank/DDBJ databases">
        <title>Genome sequence of Bacillus trypoxylicola KCTC 13244(T).</title>
        <authorList>
            <person name="Jeong H."/>
            <person name="Park S.-H."/>
            <person name="Choi S.-K."/>
        </authorList>
    </citation>
    <scope>NUCLEOTIDE SEQUENCE [LARGE SCALE GENOMIC DNA]</scope>
    <source>
        <strain evidence="1">KCTC 13244</strain>
    </source>
</reference>
<dbReference type="AlphaFoldDB" id="A0A162D599"/>
<dbReference type="STRING" id="519424.AZF04_09645"/>
<dbReference type="Proteomes" id="UP000075806">
    <property type="component" value="Unassembled WGS sequence"/>
</dbReference>
<evidence type="ECO:0000313" key="1">
    <source>
        <dbReference type="EMBL" id="KYG28157.1"/>
    </source>
</evidence>
<organism evidence="1 2">
    <name type="scientific">Alkalihalobacillus trypoxylicola</name>
    <dbReference type="NCBI Taxonomy" id="519424"/>
    <lineage>
        <taxon>Bacteria</taxon>
        <taxon>Bacillati</taxon>
        <taxon>Bacillota</taxon>
        <taxon>Bacilli</taxon>
        <taxon>Bacillales</taxon>
        <taxon>Bacillaceae</taxon>
        <taxon>Alkalihalobacillus</taxon>
    </lineage>
</organism>
<dbReference type="EMBL" id="LTAO01000034">
    <property type="protein sequence ID" value="KYG28157.1"/>
    <property type="molecule type" value="Genomic_DNA"/>
</dbReference>
<accession>A0A162D599</accession>
<name>A0A162D599_9BACI</name>
<dbReference type="OrthoDB" id="9961542at2"/>
<sequence>MDKIKSAYIVCRENYKTNCHNCPVRPECVVEIGAGQEAHEKWVASVNGAAERYLSERENIS</sequence>
<keyword evidence="2" id="KW-1185">Reference proteome</keyword>
<protein>
    <submittedName>
        <fullName evidence="1">Uncharacterized protein</fullName>
    </submittedName>
</protein>
<proteinExistence type="predicted"/>